<dbReference type="EC" id="6.3.2.10" evidence="10 11"/>
<evidence type="ECO:0000256" key="8">
    <source>
        <dbReference type="ARBA" id="ARBA00023306"/>
    </source>
</evidence>
<evidence type="ECO:0000313" key="16">
    <source>
        <dbReference type="EMBL" id="MCZ7407592.1"/>
    </source>
</evidence>
<evidence type="ECO:0000256" key="6">
    <source>
        <dbReference type="ARBA" id="ARBA00022960"/>
    </source>
</evidence>
<dbReference type="HAMAP" id="MF_02019">
    <property type="entry name" value="MurF"/>
    <property type="match status" value="1"/>
</dbReference>
<dbReference type="Pfam" id="PF02875">
    <property type="entry name" value="Mur_ligase_C"/>
    <property type="match status" value="1"/>
</dbReference>
<keyword evidence="9 10" id="KW-0961">Cell wall biogenesis/degradation</keyword>
<dbReference type="GO" id="GO:0005524">
    <property type="term" value="F:ATP binding"/>
    <property type="evidence" value="ECO:0007669"/>
    <property type="project" value="UniProtKB-UniRule"/>
</dbReference>
<dbReference type="NCBIfam" id="TIGR01143">
    <property type="entry name" value="murF"/>
    <property type="match status" value="1"/>
</dbReference>
<dbReference type="RefSeq" id="WP_029950114.1">
    <property type="nucleotide sequence ID" value="NZ_BHYQ01000004.1"/>
</dbReference>
<protein>
    <recommendedName>
        <fullName evidence="10 11">UDP-N-acetylmuramoyl-tripeptide--D-alanyl-D-alanine ligase</fullName>
        <ecNumber evidence="10 11">6.3.2.10</ecNumber>
    </recommendedName>
    <alternativeName>
        <fullName evidence="10">D-alanyl-D-alanine-adding enzyme</fullName>
    </alternativeName>
</protein>
<evidence type="ECO:0000256" key="7">
    <source>
        <dbReference type="ARBA" id="ARBA00022984"/>
    </source>
</evidence>
<feature type="domain" description="Mur ligase N-terminal catalytic" evidence="12">
    <location>
        <begin position="27"/>
        <end position="99"/>
    </location>
</feature>
<dbReference type="InterPro" id="IPR035911">
    <property type="entry name" value="MurE/MurF_N"/>
</dbReference>
<dbReference type="Gene3D" id="3.40.1390.10">
    <property type="entry name" value="MurE/MurF, N-terminal domain"/>
    <property type="match status" value="1"/>
</dbReference>
<dbReference type="InterPro" id="IPR051046">
    <property type="entry name" value="MurCDEF_CellWall_CoF430Synth"/>
</dbReference>
<comment type="subcellular location">
    <subcellularLocation>
        <location evidence="10 11">Cytoplasm</location>
    </subcellularLocation>
</comment>
<evidence type="ECO:0000256" key="4">
    <source>
        <dbReference type="ARBA" id="ARBA00022741"/>
    </source>
</evidence>
<evidence type="ECO:0000313" key="15">
    <source>
        <dbReference type="EMBL" id="AIZ36979.1"/>
    </source>
</evidence>
<dbReference type="GO" id="GO:0047480">
    <property type="term" value="F:UDP-N-acetylmuramoyl-tripeptide-D-alanyl-D-alanine ligase activity"/>
    <property type="evidence" value="ECO:0007669"/>
    <property type="project" value="UniProtKB-UniRule"/>
</dbReference>
<comment type="catalytic activity">
    <reaction evidence="10 11">
        <text>D-alanyl-D-alanine + UDP-N-acetyl-alpha-D-muramoyl-L-alanyl-gamma-D-glutamyl-meso-2,6-diaminopimelate + ATP = UDP-N-acetyl-alpha-D-muramoyl-L-alanyl-gamma-D-glutamyl-meso-2,6-diaminopimeloyl-D-alanyl-D-alanine + ADP + phosphate + H(+)</text>
        <dbReference type="Rhea" id="RHEA:28374"/>
        <dbReference type="ChEBI" id="CHEBI:15378"/>
        <dbReference type="ChEBI" id="CHEBI:30616"/>
        <dbReference type="ChEBI" id="CHEBI:43474"/>
        <dbReference type="ChEBI" id="CHEBI:57822"/>
        <dbReference type="ChEBI" id="CHEBI:61386"/>
        <dbReference type="ChEBI" id="CHEBI:83905"/>
        <dbReference type="ChEBI" id="CHEBI:456216"/>
        <dbReference type="EC" id="6.3.2.10"/>
    </reaction>
</comment>
<dbReference type="InterPro" id="IPR036565">
    <property type="entry name" value="Mur-like_cat_sf"/>
</dbReference>
<evidence type="ECO:0000256" key="3">
    <source>
        <dbReference type="ARBA" id="ARBA00022618"/>
    </source>
</evidence>
<dbReference type="STRING" id="33033.NW74_06375"/>
<dbReference type="Gene3D" id="3.40.1190.10">
    <property type="entry name" value="Mur-like, catalytic domain"/>
    <property type="match status" value="1"/>
</dbReference>
<evidence type="ECO:0000259" key="14">
    <source>
        <dbReference type="Pfam" id="PF08245"/>
    </source>
</evidence>
<comment type="pathway">
    <text evidence="10 11">Cell wall biogenesis; peptidoglycan biosynthesis.</text>
</comment>
<keyword evidence="1 10" id="KW-0963">Cytoplasm</keyword>
<evidence type="ECO:0000256" key="2">
    <source>
        <dbReference type="ARBA" id="ARBA00022598"/>
    </source>
</evidence>
<comment type="similarity">
    <text evidence="10">Belongs to the MurCDEF family. MurF subfamily.</text>
</comment>
<sequence>MLKATLETIAKIVGGTLVTTSMKDKIIEGVSTDTREIQVHNLFIPLVGEKFDGHNFAFDAVKKGAVATLWDKRHPTPYLDAGIIIVDNTLQAYQKLASSYLKATGAKVVGITGSNGKTGTKDILASILKENFRVHNTAKNLNNEIGVPKTIMEMDLDDEVVVLEMGMERFGEIKTLTNIARPDIAVITNIGDSHLLELGTKENIARAKFEILEGLKPDGVFIFNNDDEVLREVIKEYTITQKVIKIGTREDSDVIIRPIRSDEEGSSFSIGEYAYSIPFIGKHQIYNASVAITIAGLLGMNYGDIVRGLSRVKLTGMRMELMHLSSFDILNDCYKSNPQSLTSCIETVYTMKGYKNKILILSDMLELGENERKLHFSVGEKIDRNKIDYVICIGDLAKEIYNGANRNFNVNNLFHFETNEEVVNKVRELISEDTLIMVKGSRGMKLEKIIEMLKEI</sequence>
<accession>A0A0B4S364</accession>
<proteinExistence type="inferred from homology"/>
<feature type="domain" description="Mur ligase C-terminal" evidence="13">
    <location>
        <begin position="317"/>
        <end position="442"/>
    </location>
</feature>
<dbReference type="OrthoDB" id="9801978at2"/>
<dbReference type="GO" id="GO:0005737">
    <property type="term" value="C:cytoplasm"/>
    <property type="evidence" value="ECO:0007669"/>
    <property type="project" value="UniProtKB-SubCell"/>
</dbReference>
<dbReference type="Proteomes" id="UP000031386">
    <property type="component" value="Chromosome"/>
</dbReference>
<evidence type="ECO:0000259" key="13">
    <source>
        <dbReference type="Pfam" id="PF02875"/>
    </source>
</evidence>
<evidence type="ECO:0000256" key="10">
    <source>
        <dbReference type="HAMAP-Rule" id="MF_02019"/>
    </source>
</evidence>
<dbReference type="EMBL" id="CP009761">
    <property type="protein sequence ID" value="AIZ36979.1"/>
    <property type="molecule type" value="Genomic_DNA"/>
</dbReference>
<dbReference type="InterPro" id="IPR000713">
    <property type="entry name" value="Mur_ligase_N"/>
</dbReference>
<dbReference type="GO" id="GO:0009252">
    <property type="term" value="P:peptidoglycan biosynthetic process"/>
    <property type="evidence" value="ECO:0007669"/>
    <property type="project" value="UniProtKB-UniRule"/>
</dbReference>
<keyword evidence="2 10" id="KW-0436">Ligase</keyword>
<keyword evidence="3 10" id="KW-0132">Cell division</keyword>
<evidence type="ECO:0000256" key="11">
    <source>
        <dbReference type="RuleBase" id="RU004136"/>
    </source>
</evidence>
<dbReference type="PANTHER" id="PTHR43024:SF1">
    <property type="entry name" value="UDP-N-ACETYLMURAMOYL-TRIPEPTIDE--D-ALANYL-D-ALANINE LIGASE"/>
    <property type="match status" value="1"/>
</dbReference>
<keyword evidence="17" id="KW-1185">Reference proteome</keyword>
<dbReference type="GO" id="GO:0051301">
    <property type="term" value="P:cell division"/>
    <property type="evidence" value="ECO:0007669"/>
    <property type="project" value="UniProtKB-KW"/>
</dbReference>
<gene>
    <name evidence="10" type="primary">murF</name>
    <name evidence="16" type="ORF">NND69_04330</name>
    <name evidence="15" type="ORF">NW74_06375</name>
</gene>
<keyword evidence="5 10" id="KW-0067">ATP-binding</keyword>
<evidence type="ECO:0000256" key="9">
    <source>
        <dbReference type="ARBA" id="ARBA00023316"/>
    </source>
</evidence>
<comment type="caution">
    <text evidence="10">Lacks conserved residue(s) required for the propagation of feature annotation.</text>
</comment>
<dbReference type="GO" id="GO:0008360">
    <property type="term" value="P:regulation of cell shape"/>
    <property type="evidence" value="ECO:0007669"/>
    <property type="project" value="UniProtKB-KW"/>
</dbReference>
<dbReference type="InterPro" id="IPR036615">
    <property type="entry name" value="Mur_ligase_C_dom_sf"/>
</dbReference>
<dbReference type="SUPFAM" id="SSF53623">
    <property type="entry name" value="MurD-like peptide ligases, catalytic domain"/>
    <property type="match status" value="1"/>
</dbReference>
<dbReference type="Proteomes" id="UP001141458">
    <property type="component" value="Unassembled WGS sequence"/>
</dbReference>
<evidence type="ECO:0000256" key="5">
    <source>
        <dbReference type="ARBA" id="ARBA00022840"/>
    </source>
</evidence>
<comment type="function">
    <text evidence="10 11">Involved in cell wall formation. Catalyzes the final step in the synthesis of UDP-N-acetylmuramoyl-pentapeptide, the precursor of murein.</text>
</comment>
<dbReference type="EMBL" id="JANDZV010000002">
    <property type="protein sequence ID" value="MCZ7407592.1"/>
    <property type="molecule type" value="Genomic_DNA"/>
</dbReference>
<keyword evidence="8 10" id="KW-0131">Cell cycle</keyword>
<keyword evidence="7 10" id="KW-0573">Peptidoglycan synthesis</keyword>
<dbReference type="SUPFAM" id="SSF53244">
    <property type="entry name" value="MurD-like peptide ligases, peptide-binding domain"/>
    <property type="match status" value="1"/>
</dbReference>
<keyword evidence="4 10" id="KW-0547">Nucleotide-binding</keyword>
<dbReference type="InterPro" id="IPR004101">
    <property type="entry name" value="Mur_ligase_C"/>
</dbReference>
<dbReference type="GO" id="GO:0071555">
    <property type="term" value="P:cell wall organization"/>
    <property type="evidence" value="ECO:0007669"/>
    <property type="project" value="UniProtKB-KW"/>
</dbReference>
<evidence type="ECO:0000313" key="17">
    <source>
        <dbReference type="Proteomes" id="UP000031386"/>
    </source>
</evidence>
<dbReference type="InterPro" id="IPR013221">
    <property type="entry name" value="Mur_ligase_cen"/>
</dbReference>
<keyword evidence="6 10" id="KW-0133">Cell shape</keyword>
<name>A0A0B4S364_9FIRM</name>
<reference evidence="16" key="2">
    <citation type="submission" date="2022-07" db="EMBL/GenBank/DDBJ databases">
        <title>Parvimonas micra travels from the subgingival sulcus of the human oral cavity to the colorectal adenocarcinoma.</title>
        <authorList>
            <person name="Conde-Perez K."/>
            <person name="Buetas E."/>
            <person name="Aja-Macaya P."/>
            <person name="Martin-De Arribas E."/>
            <person name="Iglesias-Corras I."/>
            <person name="Trigo-Tasende N."/>
            <person name="Nasser-Ali M."/>
            <person name="Estevez L.S."/>
            <person name="Rumbo-Feal S."/>
            <person name="Otero-Alen B."/>
            <person name="Noguera J.F."/>
            <person name="Concha A."/>
            <person name="Pardinas-Lopez S."/>
            <person name="Carda-Dieguez M."/>
            <person name="Gomez-Randulfe I."/>
            <person name="Martinez-Lago N."/>
            <person name="Ladra S."/>
            <person name="Aparicio L.A."/>
            <person name="Bou G."/>
            <person name="Mira A."/>
            <person name="Vallejo J.A."/>
            <person name="Poza M."/>
        </authorList>
    </citation>
    <scope>NUCLEOTIDE SEQUENCE</scope>
    <source>
        <strain evidence="16">PM79KC-AC-4</strain>
    </source>
</reference>
<evidence type="ECO:0000259" key="12">
    <source>
        <dbReference type="Pfam" id="PF01225"/>
    </source>
</evidence>
<dbReference type="PANTHER" id="PTHR43024">
    <property type="entry name" value="UDP-N-ACETYLMURAMOYL-TRIPEPTIDE--D-ALANYL-D-ALANINE LIGASE"/>
    <property type="match status" value="1"/>
</dbReference>
<dbReference type="SUPFAM" id="SSF63418">
    <property type="entry name" value="MurE/MurF N-terminal domain"/>
    <property type="match status" value="1"/>
</dbReference>
<dbReference type="InterPro" id="IPR005863">
    <property type="entry name" value="UDP-N-AcMur_synth"/>
</dbReference>
<dbReference type="Gene3D" id="3.90.190.20">
    <property type="entry name" value="Mur ligase, C-terminal domain"/>
    <property type="match status" value="1"/>
</dbReference>
<reference evidence="15 17" key="1">
    <citation type="submission" date="2014-10" db="EMBL/GenBank/DDBJ databases">
        <title>Complete genome sequence of Parvimonas micra KCOM 1535 (= ChDC B708).</title>
        <authorList>
            <person name="Kook J.-K."/>
            <person name="Park S.-N."/>
            <person name="Lim Y.K."/>
            <person name="Roh H."/>
        </authorList>
    </citation>
    <scope>NUCLEOTIDE SEQUENCE [LARGE SCALE GENOMIC DNA]</scope>
    <source>
        <strain evidence="15">KCOM 1535</strain>
        <strain evidence="17">KCOM 1535 / ChDC B708</strain>
    </source>
</reference>
<dbReference type="Pfam" id="PF08245">
    <property type="entry name" value="Mur_ligase_M"/>
    <property type="match status" value="1"/>
</dbReference>
<organism evidence="15 17">
    <name type="scientific">Parvimonas micra</name>
    <dbReference type="NCBI Taxonomy" id="33033"/>
    <lineage>
        <taxon>Bacteria</taxon>
        <taxon>Bacillati</taxon>
        <taxon>Bacillota</taxon>
        <taxon>Tissierellia</taxon>
        <taxon>Tissierellales</taxon>
        <taxon>Peptoniphilaceae</taxon>
        <taxon>Parvimonas</taxon>
    </lineage>
</organism>
<dbReference type="AlphaFoldDB" id="A0A0B4S364"/>
<dbReference type="UniPathway" id="UPA00219"/>
<feature type="domain" description="Mur ligase central" evidence="14">
    <location>
        <begin position="111"/>
        <end position="294"/>
    </location>
</feature>
<evidence type="ECO:0000256" key="1">
    <source>
        <dbReference type="ARBA" id="ARBA00022490"/>
    </source>
</evidence>
<dbReference type="Pfam" id="PF01225">
    <property type="entry name" value="Mur_ligase"/>
    <property type="match status" value="1"/>
</dbReference>
<dbReference type="KEGG" id="pmic:NW74_06375"/>